<evidence type="ECO:0000256" key="4">
    <source>
        <dbReference type="ARBA" id="ARBA00022679"/>
    </source>
</evidence>
<feature type="domain" description="RsmI HTH" evidence="8">
    <location>
        <begin position="240"/>
        <end position="279"/>
    </location>
</feature>
<organism evidence="9">
    <name type="scientific">Candidatus Tenderia electrophaga</name>
    <dbReference type="NCBI Taxonomy" id="1748243"/>
    <lineage>
        <taxon>Bacteria</taxon>
        <taxon>Pseudomonadati</taxon>
        <taxon>Pseudomonadota</taxon>
        <taxon>Gammaproteobacteria</taxon>
        <taxon>Candidatus Tenderiales</taxon>
        <taxon>Candidatus Tenderiaceae</taxon>
        <taxon>Candidatus Tenderia</taxon>
    </lineage>
</organism>
<dbReference type="PIRSF" id="PIRSF005917">
    <property type="entry name" value="MTase_YraL"/>
    <property type="match status" value="1"/>
</dbReference>
<keyword evidence="3 6" id="KW-0489">Methyltransferase</keyword>
<dbReference type="InterPro" id="IPR000878">
    <property type="entry name" value="4pyrrol_Mease"/>
</dbReference>
<comment type="caution">
    <text evidence="9">The sequence shown here is derived from an EMBL/GenBank/DDBJ whole genome shotgun (WGS) entry which is preliminary data.</text>
</comment>
<accession>A0A832J7B6</accession>
<dbReference type="Gene3D" id="3.30.950.10">
    <property type="entry name" value="Methyltransferase, Cobalt-precorrin-4 Transmethylase, Domain 2"/>
    <property type="match status" value="1"/>
</dbReference>
<proteinExistence type="inferred from homology"/>
<dbReference type="EMBL" id="DRNF01000040">
    <property type="protein sequence ID" value="HHJ80118.1"/>
    <property type="molecule type" value="Genomic_DNA"/>
</dbReference>
<dbReference type="PROSITE" id="PS01296">
    <property type="entry name" value="RSMI"/>
    <property type="match status" value="1"/>
</dbReference>
<name>A0A832J7B6_9GAMM</name>
<dbReference type="EC" id="2.1.1.198" evidence="6"/>
<evidence type="ECO:0000259" key="7">
    <source>
        <dbReference type="Pfam" id="PF00590"/>
    </source>
</evidence>
<dbReference type="NCBIfam" id="TIGR00096">
    <property type="entry name" value="16S rRNA (cytidine(1402)-2'-O)-methyltransferase"/>
    <property type="match status" value="1"/>
</dbReference>
<dbReference type="InterPro" id="IPR035996">
    <property type="entry name" value="4pyrrol_Methylase_sf"/>
</dbReference>
<comment type="subcellular location">
    <subcellularLocation>
        <location evidence="6">Cytoplasm</location>
    </subcellularLocation>
</comment>
<keyword evidence="5 6" id="KW-0949">S-adenosyl-L-methionine</keyword>
<evidence type="ECO:0000256" key="6">
    <source>
        <dbReference type="HAMAP-Rule" id="MF_01877"/>
    </source>
</evidence>
<evidence type="ECO:0000256" key="3">
    <source>
        <dbReference type="ARBA" id="ARBA00022603"/>
    </source>
</evidence>
<dbReference type="GO" id="GO:0070677">
    <property type="term" value="F:rRNA (cytosine-2'-O-)-methyltransferase activity"/>
    <property type="evidence" value="ECO:0007669"/>
    <property type="project" value="UniProtKB-UniRule"/>
</dbReference>
<dbReference type="Pfam" id="PF23016">
    <property type="entry name" value="RsmI_C"/>
    <property type="match status" value="1"/>
</dbReference>
<evidence type="ECO:0000313" key="9">
    <source>
        <dbReference type="EMBL" id="HHJ80118.1"/>
    </source>
</evidence>
<evidence type="ECO:0000256" key="2">
    <source>
        <dbReference type="ARBA" id="ARBA00022552"/>
    </source>
</evidence>
<dbReference type="FunFam" id="3.40.1010.10:FF:000007">
    <property type="entry name" value="Ribosomal RNA small subunit methyltransferase I"/>
    <property type="match status" value="1"/>
</dbReference>
<feature type="domain" description="Tetrapyrrole methylase" evidence="7">
    <location>
        <begin position="11"/>
        <end position="204"/>
    </location>
</feature>
<dbReference type="PANTHER" id="PTHR46111:SF1">
    <property type="entry name" value="RIBOSOMAL RNA SMALL SUBUNIT METHYLTRANSFERASE I"/>
    <property type="match status" value="1"/>
</dbReference>
<dbReference type="Proteomes" id="UP000885832">
    <property type="component" value="Unassembled WGS sequence"/>
</dbReference>
<dbReference type="HAMAP" id="MF_01877">
    <property type="entry name" value="16SrRNA_methyltr_I"/>
    <property type="match status" value="1"/>
</dbReference>
<evidence type="ECO:0000259" key="8">
    <source>
        <dbReference type="Pfam" id="PF23016"/>
    </source>
</evidence>
<dbReference type="InterPro" id="IPR008189">
    <property type="entry name" value="rRNA_ssu_MeTfrase_I"/>
</dbReference>
<keyword evidence="4 6" id="KW-0808">Transferase</keyword>
<dbReference type="InterPro" id="IPR053910">
    <property type="entry name" value="RsmI_HTH"/>
</dbReference>
<protein>
    <recommendedName>
        <fullName evidence="6">Ribosomal RNA small subunit methyltransferase I</fullName>
        <ecNumber evidence="6">2.1.1.198</ecNumber>
    </recommendedName>
    <alternativeName>
        <fullName evidence="6">16S rRNA 2'-O-ribose C1402 methyltransferase</fullName>
    </alternativeName>
    <alternativeName>
        <fullName evidence="6">rRNA (cytidine-2'-O-)-methyltransferase RsmI</fullName>
    </alternativeName>
</protein>
<dbReference type="GO" id="GO:0005737">
    <property type="term" value="C:cytoplasm"/>
    <property type="evidence" value="ECO:0007669"/>
    <property type="project" value="UniProtKB-SubCell"/>
</dbReference>
<reference evidence="9" key="1">
    <citation type="journal article" date="2020" name="mSystems">
        <title>Genome- and Community-Level Interaction Insights into Carbon Utilization and Element Cycling Functions of Hydrothermarchaeota in Hydrothermal Sediment.</title>
        <authorList>
            <person name="Zhou Z."/>
            <person name="Liu Y."/>
            <person name="Xu W."/>
            <person name="Pan J."/>
            <person name="Luo Z.H."/>
            <person name="Li M."/>
        </authorList>
    </citation>
    <scope>NUCLEOTIDE SEQUENCE [LARGE SCALE GENOMIC DNA]</scope>
    <source>
        <strain evidence="9">HyVt-505</strain>
    </source>
</reference>
<keyword evidence="1 6" id="KW-0963">Cytoplasm</keyword>
<comment type="similarity">
    <text evidence="6">Belongs to the methyltransferase superfamily. RsmI family.</text>
</comment>
<dbReference type="FunFam" id="3.30.950.10:FF:000002">
    <property type="entry name" value="Ribosomal RNA small subunit methyltransferase I"/>
    <property type="match status" value="1"/>
</dbReference>
<gene>
    <name evidence="6 9" type="primary">rsmI</name>
    <name evidence="9" type="ORF">ENJ65_00630</name>
</gene>
<evidence type="ECO:0000256" key="1">
    <source>
        <dbReference type="ARBA" id="ARBA00022490"/>
    </source>
</evidence>
<dbReference type="CDD" id="cd11648">
    <property type="entry name" value="RsmI"/>
    <property type="match status" value="1"/>
</dbReference>
<evidence type="ECO:0000256" key="5">
    <source>
        <dbReference type="ARBA" id="ARBA00022691"/>
    </source>
</evidence>
<dbReference type="InterPro" id="IPR014776">
    <property type="entry name" value="4pyrrole_Mease_sub2"/>
</dbReference>
<keyword evidence="2 6" id="KW-0698">rRNA processing</keyword>
<dbReference type="SUPFAM" id="SSF53790">
    <property type="entry name" value="Tetrapyrrole methylase"/>
    <property type="match status" value="1"/>
</dbReference>
<sequence>MQSHKTDTGCLFIVATPIGNLGDFSARAIETLSNVDLIAAEDTRRTGALLTHLGIKKKMLSLHSHNEAMQLNRVISELQAGQIIALVSDAGTPLISDPGFPLVREARKLGIPVVPIPGASAVITALSIAGLSCERFAFEGFLPAKKSARRQKLEQLKAEQRTLVFYESPHRISAMMADVSAIFGMRNTFIARELTKIYEQTMIGSPQECLDWLAASDDHRKGEFVVVIEGEQVPPQVTHDEETVLRTLLKYLSVKDASRAASQILGQPRKQLYQHLLALSAK</sequence>
<comment type="function">
    <text evidence="6">Catalyzes the 2'-O-methylation of the ribose of cytidine 1402 (C1402) in 16S rRNA.</text>
</comment>
<comment type="catalytic activity">
    <reaction evidence="6">
        <text>cytidine(1402) in 16S rRNA + S-adenosyl-L-methionine = 2'-O-methylcytidine(1402) in 16S rRNA + S-adenosyl-L-homocysteine + H(+)</text>
        <dbReference type="Rhea" id="RHEA:42924"/>
        <dbReference type="Rhea" id="RHEA-COMP:10285"/>
        <dbReference type="Rhea" id="RHEA-COMP:10286"/>
        <dbReference type="ChEBI" id="CHEBI:15378"/>
        <dbReference type="ChEBI" id="CHEBI:57856"/>
        <dbReference type="ChEBI" id="CHEBI:59789"/>
        <dbReference type="ChEBI" id="CHEBI:74495"/>
        <dbReference type="ChEBI" id="CHEBI:82748"/>
        <dbReference type="EC" id="2.1.1.198"/>
    </reaction>
</comment>
<dbReference type="InterPro" id="IPR014777">
    <property type="entry name" value="4pyrrole_Mease_sub1"/>
</dbReference>
<dbReference type="Gene3D" id="3.40.1010.10">
    <property type="entry name" value="Cobalt-precorrin-4 Transmethylase, Domain 1"/>
    <property type="match status" value="1"/>
</dbReference>
<dbReference type="PANTHER" id="PTHR46111">
    <property type="entry name" value="RIBOSOMAL RNA SMALL SUBUNIT METHYLTRANSFERASE I"/>
    <property type="match status" value="1"/>
</dbReference>
<dbReference type="InterPro" id="IPR018063">
    <property type="entry name" value="SAM_MeTrfase_RsmI_CS"/>
</dbReference>
<dbReference type="AlphaFoldDB" id="A0A832J7B6"/>
<dbReference type="Pfam" id="PF00590">
    <property type="entry name" value="TP_methylase"/>
    <property type="match status" value="1"/>
</dbReference>